<accession>A0A3N0VYR5</accession>
<reference evidence="13 15" key="2">
    <citation type="submission" date="2019-03" db="EMBL/GenBank/DDBJ databases">
        <title>Genomic Encyclopedia of Archaeal and Bacterial Type Strains, Phase II (KMG-II): from individual species to whole genera.</title>
        <authorList>
            <person name="Goeker M."/>
        </authorList>
    </citation>
    <scope>NUCLEOTIDE SEQUENCE [LARGE SCALE GENOMIC DNA]</scope>
    <source>
        <strain evidence="13 15">DSM 15235</strain>
    </source>
</reference>
<dbReference type="Proteomes" id="UP000269375">
    <property type="component" value="Unassembled WGS sequence"/>
</dbReference>
<evidence type="ECO:0000256" key="5">
    <source>
        <dbReference type="ARBA" id="ARBA00023150"/>
    </source>
</evidence>
<evidence type="ECO:0000256" key="1">
    <source>
        <dbReference type="ARBA" id="ARBA00005046"/>
    </source>
</evidence>
<gene>
    <name evidence="13" type="ORF">BCF50_1890</name>
    <name evidence="12" type="ORF">EGI05_11020</name>
</gene>
<evidence type="ECO:0000256" key="7">
    <source>
        <dbReference type="ARBA" id="ARBA00029745"/>
    </source>
</evidence>
<sequence>MKKIKNIFIEGPIDPAFVAESIAKHTVKTSIGGHSIFLGQVREDKINDKKVESIEFTAYQEMASEKAHEIREEIITKYGLTCAHIYHSLGNIKVGEICLFVFTSAPHRKEAINACDEMVDRIKKEVPLWGKEILEDKSHSWKENKQ</sequence>
<comment type="similarity">
    <text evidence="2">Belongs to the MoaE family.</text>
</comment>
<dbReference type="EC" id="2.8.1.12" evidence="3"/>
<dbReference type="Gene3D" id="3.90.1170.40">
    <property type="entry name" value="Molybdopterin biosynthesis MoaE subunit"/>
    <property type="match status" value="1"/>
</dbReference>
<evidence type="ECO:0000313" key="13">
    <source>
        <dbReference type="EMBL" id="TDX92947.1"/>
    </source>
</evidence>
<dbReference type="RefSeq" id="WP_123263084.1">
    <property type="nucleotide sequence ID" value="NZ_RJTX01000002.1"/>
</dbReference>
<dbReference type="EMBL" id="SOQW01000002">
    <property type="protein sequence ID" value="TDX92947.1"/>
    <property type="molecule type" value="Genomic_DNA"/>
</dbReference>
<evidence type="ECO:0000256" key="6">
    <source>
        <dbReference type="ARBA" id="ARBA00026066"/>
    </source>
</evidence>
<evidence type="ECO:0000313" key="12">
    <source>
        <dbReference type="EMBL" id="ROH97877.1"/>
    </source>
</evidence>
<comment type="caution">
    <text evidence="12">The sequence shown here is derived from an EMBL/GenBank/DDBJ whole genome shotgun (WGS) entry which is preliminary data.</text>
</comment>
<evidence type="ECO:0000256" key="10">
    <source>
        <dbReference type="ARBA" id="ARBA00032474"/>
    </source>
</evidence>
<organism evidence="12 14">
    <name type="scientific">Chryseobacterium daecheongense</name>
    <dbReference type="NCBI Taxonomy" id="192389"/>
    <lineage>
        <taxon>Bacteria</taxon>
        <taxon>Pseudomonadati</taxon>
        <taxon>Bacteroidota</taxon>
        <taxon>Flavobacteriia</taxon>
        <taxon>Flavobacteriales</taxon>
        <taxon>Weeksellaceae</taxon>
        <taxon>Chryseobacterium group</taxon>
        <taxon>Chryseobacterium</taxon>
    </lineage>
</organism>
<evidence type="ECO:0000256" key="9">
    <source>
        <dbReference type="ARBA" id="ARBA00030781"/>
    </source>
</evidence>
<dbReference type="Proteomes" id="UP000295709">
    <property type="component" value="Unassembled WGS sequence"/>
</dbReference>
<keyword evidence="15" id="KW-1185">Reference proteome</keyword>
<comment type="pathway">
    <text evidence="1">Cofactor biosynthesis; molybdopterin biosynthesis.</text>
</comment>
<dbReference type="InterPro" id="IPR003448">
    <property type="entry name" value="Mopterin_biosynth_MoaE"/>
</dbReference>
<dbReference type="EMBL" id="RJTX01000002">
    <property type="protein sequence ID" value="ROH97877.1"/>
    <property type="molecule type" value="Genomic_DNA"/>
</dbReference>
<evidence type="ECO:0000313" key="14">
    <source>
        <dbReference type="Proteomes" id="UP000269375"/>
    </source>
</evidence>
<dbReference type="OrthoDB" id="9803224at2"/>
<dbReference type="PANTHER" id="PTHR23404">
    <property type="entry name" value="MOLYBDOPTERIN SYNTHASE RELATED"/>
    <property type="match status" value="1"/>
</dbReference>
<dbReference type="InterPro" id="IPR036563">
    <property type="entry name" value="MoaE_sf"/>
</dbReference>
<keyword evidence="5" id="KW-0501">Molybdenum cofactor biosynthesis</keyword>
<comment type="catalytic activity">
    <reaction evidence="11">
        <text>2 [molybdopterin-synthase sulfur-carrier protein]-C-terminal-Gly-aminoethanethioate + cyclic pyranopterin phosphate + H2O = molybdopterin + 2 [molybdopterin-synthase sulfur-carrier protein]-C-terminal Gly-Gly + 2 H(+)</text>
        <dbReference type="Rhea" id="RHEA:26333"/>
        <dbReference type="Rhea" id="RHEA-COMP:12202"/>
        <dbReference type="Rhea" id="RHEA-COMP:19907"/>
        <dbReference type="ChEBI" id="CHEBI:15377"/>
        <dbReference type="ChEBI" id="CHEBI:15378"/>
        <dbReference type="ChEBI" id="CHEBI:58698"/>
        <dbReference type="ChEBI" id="CHEBI:59648"/>
        <dbReference type="ChEBI" id="CHEBI:90778"/>
        <dbReference type="ChEBI" id="CHEBI:232372"/>
        <dbReference type="EC" id="2.8.1.12"/>
    </reaction>
</comment>
<dbReference type="GO" id="GO:0030366">
    <property type="term" value="F:molybdopterin synthase activity"/>
    <property type="evidence" value="ECO:0007669"/>
    <property type="project" value="UniProtKB-EC"/>
</dbReference>
<dbReference type="Pfam" id="PF02391">
    <property type="entry name" value="MoaE"/>
    <property type="match status" value="1"/>
</dbReference>
<evidence type="ECO:0000256" key="2">
    <source>
        <dbReference type="ARBA" id="ARBA00005426"/>
    </source>
</evidence>
<dbReference type="CDD" id="cd00756">
    <property type="entry name" value="MoaE"/>
    <property type="match status" value="1"/>
</dbReference>
<dbReference type="AlphaFoldDB" id="A0A3N0VYR5"/>
<protein>
    <recommendedName>
        <fullName evidence="4">Molybdopterin synthase catalytic subunit</fullName>
        <ecNumber evidence="3">2.8.1.12</ecNumber>
    </recommendedName>
    <alternativeName>
        <fullName evidence="9">MPT synthase subunit 2</fullName>
    </alternativeName>
    <alternativeName>
        <fullName evidence="7">Molybdenum cofactor biosynthesis protein E</fullName>
    </alternativeName>
    <alternativeName>
        <fullName evidence="8">Molybdopterin-converting factor large subunit</fullName>
    </alternativeName>
    <alternativeName>
        <fullName evidence="10">Molybdopterin-converting factor subunit 2</fullName>
    </alternativeName>
</protein>
<name>A0A3N0VYR5_9FLAO</name>
<evidence type="ECO:0000256" key="4">
    <source>
        <dbReference type="ARBA" id="ARBA00013858"/>
    </source>
</evidence>
<evidence type="ECO:0000256" key="3">
    <source>
        <dbReference type="ARBA" id="ARBA00011950"/>
    </source>
</evidence>
<dbReference type="SUPFAM" id="SSF54690">
    <property type="entry name" value="Molybdopterin synthase subunit MoaE"/>
    <property type="match status" value="1"/>
</dbReference>
<comment type="subunit">
    <text evidence="6">Heterotetramer of 2 MoaD subunits and 2 MoaE subunits. Also stable as homodimer. The enzyme changes between these two forms during catalysis.</text>
</comment>
<reference evidence="12 14" key="1">
    <citation type="submission" date="2018-11" db="EMBL/GenBank/DDBJ databases">
        <title>Proposal to divide the Flavobacteriaceae and reorganize its genera based on Amino Acid Identity values calculated from whole genome sequences.</title>
        <authorList>
            <person name="Nicholson A.C."/>
            <person name="Gulvik C.A."/>
            <person name="Whitney A.M."/>
            <person name="Humrighouse B.W."/>
            <person name="Bell M."/>
            <person name="Holmes B."/>
            <person name="Steigerwalt A."/>
            <person name="Villarma A."/>
            <person name="Sheth M."/>
            <person name="Batra D."/>
            <person name="Pryor J."/>
            <person name="Bernardet J.-F."/>
            <person name="Hugo C."/>
            <person name="Kampfer P."/>
            <person name="Newman J."/>
            <person name="Mcquiston J.R."/>
        </authorList>
    </citation>
    <scope>NUCLEOTIDE SEQUENCE [LARGE SCALE GENOMIC DNA]</scope>
    <source>
        <strain evidence="12 14">DSM 15235</strain>
    </source>
</reference>
<evidence type="ECO:0000256" key="11">
    <source>
        <dbReference type="ARBA" id="ARBA00049878"/>
    </source>
</evidence>
<dbReference type="GO" id="GO:0006777">
    <property type="term" value="P:Mo-molybdopterin cofactor biosynthetic process"/>
    <property type="evidence" value="ECO:0007669"/>
    <property type="project" value="UniProtKB-KW"/>
</dbReference>
<evidence type="ECO:0000313" key="15">
    <source>
        <dbReference type="Proteomes" id="UP000295709"/>
    </source>
</evidence>
<evidence type="ECO:0000256" key="8">
    <source>
        <dbReference type="ARBA" id="ARBA00030407"/>
    </source>
</evidence>
<proteinExistence type="inferred from homology"/>